<sequence>MTASEPHLTIASGFSPIVSKVPSAYANPGIPHLMAASVGLILHKHLGQQDAHALASGI</sequence>
<dbReference type="RefSeq" id="XP_007396655.1">
    <property type="nucleotide sequence ID" value="XM_007396593.1"/>
</dbReference>
<dbReference type="HOGENOM" id="CLU_2979839_0_0_1"/>
<dbReference type="Proteomes" id="UP000008370">
    <property type="component" value="Unassembled WGS sequence"/>
</dbReference>
<accession>K5VR55</accession>
<protein>
    <submittedName>
        <fullName evidence="1">Uncharacterized protein</fullName>
    </submittedName>
</protein>
<proteinExistence type="predicted"/>
<organism evidence="1 2">
    <name type="scientific">Phanerochaete carnosa (strain HHB-10118-sp)</name>
    <name type="common">White-rot fungus</name>
    <name type="synonym">Peniophora carnosa</name>
    <dbReference type="NCBI Taxonomy" id="650164"/>
    <lineage>
        <taxon>Eukaryota</taxon>
        <taxon>Fungi</taxon>
        <taxon>Dikarya</taxon>
        <taxon>Basidiomycota</taxon>
        <taxon>Agaricomycotina</taxon>
        <taxon>Agaricomycetes</taxon>
        <taxon>Polyporales</taxon>
        <taxon>Phanerochaetaceae</taxon>
        <taxon>Phanerochaete</taxon>
    </lineage>
</organism>
<dbReference type="AlphaFoldDB" id="K5VR55"/>
<dbReference type="GeneID" id="18916859"/>
<reference evidence="1 2" key="1">
    <citation type="journal article" date="2012" name="BMC Genomics">
        <title>Comparative genomics of the white-rot fungi, Phanerochaete carnosa and P. chrysosporium, to elucidate the genetic basis of the distinct wood types they colonize.</title>
        <authorList>
            <person name="Suzuki H."/>
            <person name="MacDonald J."/>
            <person name="Syed K."/>
            <person name="Salamov A."/>
            <person name="Hori C."/>
            <person name="Aerts A."/>
            <person name="Henrissat B."/>
            <person name="Wiebenga A."/>
            <person name="vanKuyk P.A."/>
            <person name="Barry K."/>
            <person name="Lindquist E."/>
            <person name="LaButti K."/>
            <person name="Lapidus A."/>
            <person name="Lucas S."/>
            <person name="Coutinho P."/>
            <person name="Gong Y."/>
            <person name="Samejima M."/>
            <person name="Mahadevan R."/>
            <person name="Abou-Zaid M."/>
            <person name="de Vries R.P."/>
            <person name="Igarashi K."/>
            <person name="Yadav J.S."/>
            <person name="Grigoriev I.V."/>
            <person name="Master E.R."/>
        </authorList>
    </citation>
    <scope>NUCLEOTIDE SEQUENCE [LARGE SCALE GENOMIC DNA]</scope>
    <source>
        <strain evidence="1 2">HHB-10118-sp</strain>
    </source>
</reference>
<dbReference type="KEGG" id="pco:PHACADRAFT_257455"/>
<keyword evidence="2" id="KW-1185">Reference proteome</keyword>
<evidence type="ECO:0000313" key="2">
    <source>
        <dbReference type="Proteomes" id="UP000008370"/>
    </source>
</evidence>
<gene>
    <name evidence="1" type="ORF">PHACADRAFT_257455</name>
</gene>
<dbReference type="InParanoid" id="K5VR55"/>
<dbReference type="EMBL" id="JH930473">
    <property type="protein sequence ID" value="EKM53948.1"/>
    <property type="molecule type" value="Genomic_DNA"/>
</dbReference>
<name>K5VR55_PHACS</name>
<evidence type="ECO:0000313" key="1">
    <source>
        <dbReference type="EMBL" id="EKM53948.1"/>
    </source>
</evidence>